<feature type="transmembrane region" description="Helical" evidence="1">
    <location>
        <begin position="115"/>
        <end position="139"/>
    </location>
</feature>
<feature type="transmembrane region" description="Helical" evidence="1">
    <location>
        <begin position="35"/>
        <end position="61"/>
    </location>
</feature>
<reference evidence="3" key="1">
    <citation type="journal article" date="2020" name="Stud. Mycol.">
        <title>101 Dothideomycetes genomes: A test case for predicting lifestyles and emergence of pathogens.</title>
        <authorList>
            <person name="Haridas S."/>
            <person name="Albert R."/>
            <person name="Binder M."/>
            <person name="Bloem J."/>
            <person name="LaButti K."/>
            <person name="Salamov A."/>
            <person name="Andreopoulos B."/>
            <person name="Baker S."/>
            <person name="Barry K."/>
            <person name="Bills G."/>
            <person name="Bluhm B."/>
            <person name="Cannon C."/>
            <person name="Castanera R."/>
            <person name="Culley D."/>
            <person name="Daum C."/>
            <person name="Ezra D."/>
            <person name="Gonzalez J."/>
            <person name="Henrissat B."/>
            <person name="Kuo A."/>
            <person name="Liang C."/>
            <person name="Lipzen A."/>
            <person name="Lutzoni F."/>
            <person name="Magnuson J."/>
            <person name="Mondo S."/>
            <person name="Nolan M."/>
            <person name="Ohm R."/>
            <person name="Pangilinan J."/>
            <person name="Park H.-J."/>
            <person name="Ramirez L."/>
            <person name="Alfaro M."/>
            <person name="Sun H."/>
            <person name="Tritt A."/>
            <person name="Yoshinaga Y."/>
            <person name="Zwiers L.-H."/>
            <person name="Turgeon B."/>
            <person name="Goodwin S."/>
            <person name="Spatafora J."/>
            <person name="Crous P."/>
            <person name="Grigoriev I."/>
        </authorList>
    </citation>
    <scope>NUCLEOTIDE SEQUENCE [LARGE SCALE GENOMIC DNA]</scope>
    <source>
        <strain evidence="3">CBS 304.66</strain>
    </source>
</reference>
<dbReference type="Proteomes" id="UP000800093">
    <property type="component" value="Unassembled WGS sequence"/>
</dbReference>
<dbReference type="AlphaFoldDB" id="A0A9P4N4H0"/>
<keyword evidence="1" id="KW-1133">Transmembrane helix</keyword>
<dbReference type="OrthoDB" id="3540210at2759"/>
<keyword evidence="3" id="KW-1185">Reference proteome</keyword>
<evidence type="ECO:0000313" key="3">
    <source>
        <dbReference type="Proteomes" id="UP000800093"/>
    </source>
</evidence>
<evidence type="ECO:0000313" key="2">
    <source>
        <dbReference type="EMBL" id="KAF2265707.1"/>
    </source>
</evidence>
<accession>A0A9P4N4H0</accession>
<keyword evidence="1" id="KW-0812">Transmembrane</keyword>
<proteinExistence type="predicted"/>
<protein>
    <submittedName>
        <fullName evidence="2">Uncharacterized protein</fullName>
    </submittedName>
</protein>
<comment type="caution">
    <text evidence="2">The sequence shown here is derived from an EMBL/GenBank/DDBJ whole genome shotgun (WGS) entry which is preliminary data.</text>
</comment>
<dbReference type="EMBL" id="ML986603">
    <property type="protein sequence ID" value="KAF2265707.1"/>
    <property type="molecule type" value="Genomic_DNA"/>
</dbReference>
<sequence>MSELESQFVKRGLWTNRDEGPVMGKTITTDSRSGAIIIVLLAILSSLGTAHFWHIFAFMIYQLRANGRPSDALFRQQQVILRTLPTPGSLIADSIKFFWTWRIELGASYALMRNLALALLALSFLLISWTASIFSSYVVTSTNLQVLVSSPSCGRINLTYDSVDYITRNYIDRFSKIAEPFAEDCILSESPTPRARCNTLIQPKTLFQKERTECPFSESMCLVNTTPAIRFDSGLINVNWLGINLDPRDRVLFRKQTTCAPLTLENRTTIMNATDYPNFNMRAFPQEEILLVSYGETRRAIGTTDEYTFGVSLTQSNRSTSYTTTVAIGASTREWQDVDDFDPLPEMRRDDADIILRSVEQGIVGYREPVDDPVFAAHRDAHGSTDHGPKGFVFLPDFPIAMIGCAQQYQYCFAQAGLPDHCTNLSGLPAIPTRENLPSANEIQLAIIQNLVTASALYDIATPITYNISKFEYQRVNRPIPNNHWEYELERWEAIAWAGINIILTDYAIGAKQRDPEADAYTVAPTTEGEKQLCNAQKMKKTGDFVNINVFGLVFIITFACVVVIVDLMLLKVLIYLSIFQRATGLSSRLQRWIQDGVFQLQRRAYEAEGQGTWTNLNEDVPITEQKELLEDLALQSVKPPASSNE</sequence>
<keyword evidence="1" id="KW-0472">Membrane</keyword>
<organism evidence="2 3">
    <name type="scientific">Lojkania enalia</name>
    <dbReference type="NCBI Taxonomy" id="147567"/>
    <lineage>
        <taxon>Eukaryota</taxon>
        <taxon>Fungi</taxon>
        <taxon>Dikarya</taxon>
        <taxon>Ascomycota</taxon>
        <taxon>Pezizomycotina</taxon>
        <taxon>Dothideomycetes</taxon>
        <taxon>Pleosporomycetidae</taxon>
        <taxon>Pleosporales</taxon>
        <taxon>Pleosporales incertae sedis</taxon>
        <taxon>Lojkania</taxon>
    </lineage>
</organism>
<gene>
    <name evidence="2" type="ORF">CC78DRAFT_598290</name>
</gene>
<evidence type="ECO:0000256" key="1">
    <source>
        <dbReference type="SAM" id="Phobius"/>
    </source>
</evidence>
<name>A0A9P4N4H0_9PLEO</name>
<feature type="transmembrane region" description="Helical" evidence="1">
    <location>
        <begin position="550"/>
        <end position="579"/>
    </location>
</feature>